<organism evidence="1 2">
    <name type="scientific">Coemansia aciculifera</name>
    <dbReference type="NCBI Taxonomy" id="417176"/>
    <lineage>
        <taxon>Eukaryota</taxon>
        <taxon>Fungi</taxon>
        <taxon>Fungi incertae sedis</taxon>
        <taxon>Zoopagomycota</taxon>
        <taxon>Kickxellomycotina</taxon>
        <taxon>Kickxellomycetes</taxon>
        <taxon>Kickxellales</taxon>
        <taxon>Kickxellaceae</taxon>
        <taxon>Coemansia</taxon>
    </lineage>
</organism>
<comment type="caution">
    <text evidence="1">The sequence shown here is derived from an EMBL/GenBank/DDBJ whole genome shotgun (WGS) entry which is preliminary data.</text>
</comment>
<reference evidence="1" key="1">
    <citation type="submission" date="2022-07" db="EMBL/GenBank/DDBJ databases">
        <title>Phylogenomic reconstructions and comparative analyses of Kickxellomycotina fungi.</title>
        <authorList>
            <person name="Reynolds N.K."/>
            <person name="Stajich J.E."/>
            <person name="Barry K."/>
            <person name="Grigoriev I.V."/>
            <person name="Crous P."/>
            <person name="Smith M.E."/>
        </authorList>
    </citation>
    <scope>NUCLEOTIDE SEQUENCE</scope>
    <source>
        <strain evidence="1">CBS 190363</strain>
    </source>
</reference>
<evidence type="ECO:0000313" key="2">
    <source>
        <dbReference type="Proteomes" id="UP001139981"/>
    </source>
</evidence>
<keyword evidence="2" id="KW-1185">Reference proteome</keyword>
<sequence>MRHGSSFGRLLTLLLLGVSSLVPASSAAGDAPALHHTYFKKPLSKLLYFKNSSVLLGIDKTDGLIFHSTDSGAHWNAVSAIPNGKAARLYAHPHEPRVAYVLSSEREHWITRDEGKSWEAFSSPLAATSSGERPLVFHAERSGWILFIGEKCVEETGGWWPFPRLLCHDEAFYVKDGFAKAARDHKGGDHTGSGITTLLGEGKPVAKCMWARHTKEFETMAEEAIFCLEIVSASAESSETAANGVLRRQPPTGAPMPRVHRRSLVYPHAFALPPHAGDGIEVLSAEGALEPRGLKDAVAGILESQMSRNKVRLLVSEDFFSTKRIVHFGSGNDGTGGDRAGGGVVAFSVVKSYLLAAISHADSNEMDLFISVDGHTWAESHLPLPPGTEEDAYTILESTQHSVLVDIVTSSTRAFGTLFRSNSNGTYYTQSLEHTHRSKDGLVDVERVHGVEGVIIANQVSNWDQMGKGGIFHRERIELRSRISFNDGAHWRYLRAPAKDIDGNPLGCSTDGWHTGECALHLHSVTSTRTPGRIFGSPSSAGVILGVGSVGSKMLGWRECDTFLSRDAGVSWSMVHRDAHHVQIADSGSILVLANDEAPTDTVIYSLDSGRSWAQASLASKVRISVLFVDDEGLSPVVLAVGTVREGDHNHEQVIAALDFSHSYKAQCTVDASDPTPGKDMEEFVLHTSDDESGDCVMGHKSRYIRRKADAACHLSLDRVLVPHQTDCKCTRDDFECDYNFALNKDNKCELAGSLVVPRGQCVNADDRFMASSGYRHIPGNTCLRDKGLVLDKPVDTPCSRAQKPGSGGGGHNDDDDDGAYRHGSASHHTTVVRGEPHILKFPNSTSYLLMTSEQELYGSDDEGAKWAKIDLPKSTGKSDIGKPVYLSEHHYDNSRAFVYTETDTLAYTKDRGISWHIVKNLPTPANALHIRPLISFNPTNPDWLLFVGGTECPNCHSEIWVSRDNGDKWNRLTTHATKCQFAHTAEAFDRLPPQSIVCTNYRLTSGKDNEQDRQTHKKSAGNYVEMRVFTNPFVDSSYQVVPLPTPELSEIISFHVTSRFIVIAVVETRPDDAGRAESVFKMYVSEDGTSAHEARFPPGVNIKPDGFTLLPAHAGTLLIDVEGMPNTGDKEWGVGWGTLFASNSNGTHFHLVLEHTNRNHHGMVDIERVHGLNGMLIANRVVNAEGLGKPGVHKLLSTVASWDNGRSWHPLAAPTVDHRGDPIKCVDCTLNLFSRSSMVAASGGPLYGVTSAPGYLMGVGSVGTHLGRVSRSSTFLSRDGGITWSEVRGSEALYEFGDHGGILVLLDDLRPTDTLHYSYDAGHSWFSYRFVDAAGSRVIVDRITNGLTSGGQHMLIQAREVLGSGAPNFAESMLISVDFSRLHARQCQINTKDHSQSDFELWTPRWGMDSSGKDSAICVLGAETSVWRRKPHANCFVGNEFEAPEVKTQPCECSIQDYECDEGFWLNDYGECALDGPDPYQPADCREGSAYKGRSGYVKMAFSQCDGGKRLEEPVERVCGRSGGIHGLVHVFDSPVAELQYFKNSHHAVARTEDDRVFVSFDEGGRWAQLEPPPPASDNKGASPPPEKLVAIVRQPYFDHYAYFLPARGSVALYTDDAGRSTRLLHLPMSPAHVYQAPLRFHPDYPEWIIFLGQRREGCRTADAGECMVEAFVTRDHGSHWHGLVSPLGAGGCSFLRTDRLVKSHRNSVVCARHPSARNDAGSILVSDDWFTRKQHTLIHNATDFAIMGEFLIASQDANDGKALTMHVSLDGVSAAVAKFPGNKHTMDPAYTVLEPPEGFSYRDDAGKTQKMPGGGLMMHVTKSQLAGAEWGSIYSSNSNGTYYRQTLEHVNRDENGLVDFERIRALEGVAIANTVANPHDVLKLRKPKHLQSRITIDGGSRWHYLRVEGQSPCHQTAPKSGHCALHLHGYTEVSDPENIYSATGAVGLLMGVGNIGSSLKRIGEADTYLSADGGATWKMVRKGPKWHEFGDHGALIVVADRLHPTTEVEYSLDQGKTWLSMKLPQEAHSMHIEFLTTTPDSTSRRFALYGKQGGKGVIVGLDFTGAQPRICKFDPLDESKHANADDFELFSPKPIDSREADECILGRKAQYYRRISDRQCYVGDEFRAVRFISSPCECTERDFECNYNFVREDGDGDSGDDSGEALGKCVLVQGMQAPRTNCTVGQKDYFVIESAYRKIPQSICRKGLALDTPREVWCPGKARTVAILWALVLPILFLGLAYIGYQTWRQRYPYLRLEDIGPAVVGPAIRRNFPRGGDGVLRQLAPVFDGALATARAAGHATKEGFLWGLDRAAPFLPQAVQRWSYEHPPRWGAQLTLDGRSRRALRSGEGGSRFAYRPVGTNEAASRVFGSYADDDDEDDEQRPQHRRNDEYDEFEAGFNHFLEEEQFDTQLDVGVGADEHDAQPVDRQVLFANSELSDDDGEEEEEGDRLVVSRGE</sequence>
<protein>
    <submittedName>
        <fullName evidence="1">Vacuolar protein sorting/targeting protein PEP1</fullName>
    </submittedName>
</protein>
<gene>
    <name evidence="1" type="primary">VPS10</name>
    <name evidence="1" type="ORF">IWW38_001007</name>
</gene>
<dbReference type="EMBL" id="JANBVB010000028">
    <property type="protein sequence ID" value="KAJ2899385.1"/>
    <property type="molecule type" value="Genomic_DNA"/>
</dbReference>
<name>A0ACC1M836_9FUNG</name>
<proteinExistence type="predicted"/>
<dbReference type="Proteomes" id="UP001139981">
    <property type="component" value="Unassembled WGS sequence"/>
</dbReference>
<evidence type="ECO:0000313" key="1">
    <source>
        <dbReference type="EMBL" id="KAJ2899385.1"/>
    </source>
</evidence>
<accession>A0ACC1M836</accession>